<evidence type="ECO:0000313" key="14">
    <source>
        <dbReference type="EMBL" id="OBR66280.1"/>
    </source>
</evidence>
<name>A0A1A5YLL9_9BACL</name>
<comment type="pathway">
    <text evidence="2">Cell wall biogenesis; lipoteichoic acid biosynthesis.</text>
</comment>
<dbReference type="CDD" id="cd16015">
    <property type="entry name" value="LTA_synthase"/>
    <property type="match status" value="1"/>
</dbReference>
<reference evidence="14 15" key="1">
    <citation type="submission" date="2016-05" db="EMBL/GenBank/DDBJ databases">
        <title>Paenibacillus oryzae. sp. nov., isolated from the rice root.</title>
        <authorList>
            <person name="Zhang J."/>
            <person name="Zhang X."/>
        </authorList>
    </citation>
    <scope>NUCLEOTIDE SEQUENCE [LARGE SCALE GENOMIC DNA]</scope>
    <source>
        <strain evidence="14 15">1DrF-4</strain>
    </source>
</reference>
<feature type="binding site" evidence="10">
    <location>
        <position position="413"/>
    </location>
    <ligand>
        <name>substrate</name>
    </ligand>
</feature>
<dbReference type="InterPro" id="IPR012160">
    <property type="entry name" value="LtaS-like"/>
</dbReference>
<comment type="subcellular location">
    <subcellularLocation>
        <location evidence="1">Cell membrane</location>
        <topology evidence="1">Multi-pass membrane protein</topology>
    </subcellularLocation>
</comment>
<evidence type="ECO:0000259" key="13">
    <source>
        <dbReference type="Pfam" id="PF00884"/>
    </source>
</evidence>
<feature type="transmembrane region" description="Helical" evidence="12">
    <location>
        <begin position="153"/>
        <end position="170"/>
    </location>
</feature>
<sequence>MIAILNGYRKAPFWTVFIIIMLKICLFRQFTFGGIDYGRLLADAAAILTLLCVVELVTTKIWKGVAFTFFNALISFLLFACCVYFSFFGSIPTYTALYGLDQVGQVKDSVNSAIQLKYYILFADLAVLAVAYFVSLIFLKVPKGEYQRAAKPLYVGIGLAVSLIASVLYIRSDLDISNELVQAERLGVLNYQVATAINESKVNSAIKGATAGETQSTLEELEQGLNGAGGPVEAGTPNYFGVAKGMNVIVIQMESFQNMMIGLEVDGQEVTPVLNELINTEAFYFPKVFQQIGQGNTSDAEFISNTGIYPTGAIAMSKGYGDREIPSMPRLLAERDYVSNTFHVNDVTFWDRNNLYPALGFTKYYDRPSFNNDKFNGFGASDEEMYRVGMEKLVELKNEQKPFYAQFVTTSSHHPFWVPSKFLNIKVPASLSGKQLGHYVSAINYTDKAIGGLIEELKANGMWDNTVLVIYGDHFGMQTKENDPEWVKEVLGVNYNEQISRFNIPFIVRVPGVDGKTMEGVGGQVDMMPTLANLLGISLKEENHTVFGKDLLNTKRNVIGMRYYMPTGSFFNDDIMFVPGKGFEDGTAIDLKTFEPVEDFSQYRADYDYVLELMKLSDAYVKMLPARTVTEGQ</sequence>
<dbReference type="SUPFAM" id="SSF53649">
    <property type="entry name" value="Alkaline phosphatase-like"/>
    <property type="match status" value="1"/>
</dbReference>
<feature type="binding site" evidence="11">
    <location>
        <position position="254"/>
    </location>
    <ligand>
        <name>Mn(2+)</name>
        <dbReference type="ChEBI" id="CHEBI:29035"/>
    </ligand>
</feature>
<evidence type="ECO:0000256" key="1">
    <source>
        <dbReference type="ARBA" id="ARBA00004651"/>
    </source>
</evidence>
<evidence type="ECO:0000256" key="4">
    <source>
        <dbReference type="ARBA" id="ARBA00022475"/>
    </source>
</evidence>
<evidence type="ECO:0000256" key="12">
    <source>
        <dbReference type="SAM" id="Phobius"/>
    </source>
</evidence>
<feature type="binding site" evidence="11">
    <location>
        <position position="297"/>
    </location>
    <ligand>
        <name>Mn(2+)</name>
        <dbReference type="ChEBI" id="CHEBI:29035"/>
    </ligand>
</feature>
<dbReference type="EMBL" id="LYPA01000048">
    <property type="protein sequence ID" value="OBR66280.1"/>
    <property type="molecule type" value="Genomic_DNA"/>
</dbReference>
<comment type="caution">
    <text evidence="14">The sequence shown here is derived from an EMBL/GenBank/DDBJ whole genome shotgun (WGS) entry which is preliminary data.</text>
</comment>
<evidence type="ECO:0000256" key="10">
    <source>
        <dbReference type="PIRSR" id="PIRSR005091-2"/>
    </source>
</evidence>
<protein>
    <submittedName>
        <fullName evidence="14">Sulfatase</fullName>
    </submittedName>
</protein>
<organism evidence="14 15">
    <name type="scientific">Paenibacillus oryzae</name>
    <dbReference type="NCBI Taxonomy" id="1844972"/>
    <lineage>
        <taxon>Bacteria</taxon>
        <taxon>Bacillati</taxon>
        <taxon>Bacillota</taxon>
        <taxon>Bacilli</taxon>
        <taxon>Bacillales</taxon>
        <taxon>Paenibacillaceae</taxon>
        <taxon>Paenibacillus</taxon>
    </lineage>
</organism>
<comment type="similarity">
    <text evidence="3 8">Belongs to the LTA synthase family.</text>
</comment>
<feature type="domain" description="Sulfatase N-terminal" evidence="13">
    <location>
        <begin position="247"/>
        <end position="537"/>
    </location>
</feature>
<dbReference type="AlphaFoldDB" id="A0A1A5YLL9"/>
<dbReference type="Gene3D" id="3.40.720.10">
    <property type="entry name" value="Alkaline Phosphatase, subunit A"/>
    <property type="match status" value="1"/>
</dbReference>
<dbReference type="RefSeq" id="WP_068682248.1">
    <property type="nucleotide sequence ID" value="NZ_LYPA01000048.1"/>
</dbReference>
<dbReference type="STRING" id="1844972.A7K91_22850"/>
<keyword evidence="6 12" id="KW-1133">Transmembrane helix</keyword>
<evidence type="ECO:0000256" key="3">
    <source>
        <dbReference type="ARBA" id="ARBA00009983"/>
    </source>
</evidence>
<keyword evidence="15" id="KW-1185">Reference proteome</keyword>
<feature type="binding site" evidence="11">
    <location>
        <position position="473"/>
    </location>
    <ligand>
        <name>Mn(2+)</name>
        <dbReference type="ChEBI" id="CHEBI:29035"/>
    </ligand>
</feature>
<dbReference type="Pfam" id="PF00884">
    <property type="entry name" value="Sulfatase"/>
    <property type="match status" value="1"/>
</dbReference>
<evidence type="ECO:0000256" key="6">
    <source>
        <dbReference type="ARBA" id="ARBA00022989"/>
    </source>
</evidence>
<evidence type="ECO:0000256" key="8">
    <source>
        <dbReference type="PIRNR" id="PIRNR005091"/>
    </source>
</evidence>
<evidence type="ECO:0000256" key="11">
    <source>
        <dbReference type="PIRSR" id="PIRSR005091-3"/>
    </source>
</evidence>
<feature type="transmembrane region" description="Helical" evidence="12">
    <location>
        <begin position="12"/>
        <end position="31"/>
    </location>
</feature>
<evidence type="ECO:0000256" key="5">
    <source>
        <dbReference type="ARBA" id="ARBA00022692"/>
    </source>
</evidence>
<dbReference type="InterPro" id="IPR000917">
    <property type="entry name" value="Sulfatase_N"/>
</dbReference>
<gene>
    <name evidence="14" type="ORF">A7K91_22850</name>
</gene>
<dbReference type="PANTHER" id="PTHR47371:SF3">
    <property type="entry name" value="PHOSPHOGLYCEROL TRANSFERASE I"/>
    <property type="match status" value="1"/>
</dbReference>
<evidence type="ECO:0000256" key="9">
    <source>
        <dbReference type="PIRSR" id="PIRSR005091-1"/>
    </source>
</evidence>
<dbReference type="InterPro" id="IPR050448">
    <property type="entry name" value="OpgB/LTA_synthase_biosynth"/>
</dbReference>
<keyword evidence="7 8" id="KW-0472">Membrane</keyword>
<proteinExistence type="inferred from homology"/>
<dbReference type="Proteomes" id="UP000092024">
    <property type="component" value="Unassembled WGS sequence"/>
</dbReference>
<feature type="active site" evidence="9">
    <location>
        <position position="297"/>
    </location>
</feature>
<dbReference type="GO" id="GO:0005886">
    <property type="term" value="C:plasma membrane"/>
    <property type="evidence" value="ECO:0007669"/>
    <property type="project" value="UniProtKB-SubCell"/>
</dbReference>
<dbReference type="Gene3D" id="3.30.1120.170">
    <property type="match status" value="1"/>
</dbReference>
<dbReference type="GO" id="GO:0046872">
    <property type="term" value="F:metal ion binding"/>
    <property type="evidence" value="ECO:0007669"/>
    <property type="project" value="UniProtKB-KW"/>
</dbReference>
<feature type="transmembrane region" description="Helical" evidence="12">
    <location>
        <begin position="69"/>
        <end position="91"/>
    </location>
</feature>
<dbReference type="PANTHER" id="PTHR47371">
    <property type="entry name" value="LIPOTEICHOIC ACID SYNTHASE"/>
    <property type="match status" value="1"/>
</dbReference>
<dbReference type="InterPro" id="IPR017850">
    <property type="entry name" value="Alkaline_phosphatase_core_sf"/>
</dbReference>
<accession>A0A1A5YLL9</accession>
<evidence type="ECO:0000256" key="2">
    <source>
        <dbReference type="ARBA" id="ARBA00004936"/>
    </source>
</evidence>
<keyword evidence="5 12" id="KW-0812">Transmembrane</keyword>
<keyword evidence="4 8" id="KW-1003">Cell membrane</keyword>
<keyword evidence="10" id="KW-0479">Metal-binding</keyword>
<feature type="transmembrane region" description="Helical" evidence="12">
    <location>
        <begin position="118"/>
        <end position="141"/>
    </location>
</feature>
<evidence type="ECO:0000313" key="15">
    <source>
        <dbReference type="Proteomes" id="UP000092024"/>
    </source>
</evidence>
<feature type="transmembrane region" description="Helical" evidence="12">
    <location>
        <begin position="37"/>
        <end position="57"/>
    </location>
</feature>
<evidence type="ECO:0000256" key="7">
    <source>
        <dbReference type="ARBA" id="ARBA00023136"/>
    </source>
</evidence>
<feature type="binding site" evidence="11">
    <location>
        <position position="474"/>
    </location>
    <ligand>
        <name>Mn(2+)</name>
        <dbReference type="ChEBI" id="CHEBI:29035"/>
    </ligand>
</feature>
<dbReference type="PIRSF" id="PIRSF005091">
    <property type="entry name" value="Mmb_sulf_HI1246"/>
    <property type="match status" value="1"/>
</dbReference>
<keyword evidence="10" id="KW-0464">Manganese</keyword>